<protein>
    <recommendedName>
        <fullName evidence="8">Vesicle transport protein</fullName>
    </recommendedName>
</protein>
<dbReference type="EMBL" id="MU070353">
    <property type="protein sequence ID" value="KAF5828145.1"/>
    <property type="molecule type" value="Genomic_DNA"/>
</dbReference>
<comment type="caution">
    <text evidence="10">The sequence shown here is derived from an EMBL/GenBank/DDBJ whole genome shotgun (WGS) entry which is preliminary data.</text>
</comment>
<keyword evidence="2 8" id="KW-0813">Transport</keyword>
<evidence type="ECO:0000256" key="2">
    <source>
        <dbReference type="ARBA" id="ARBA00022448"/>
    </source>
</evidence>
<accession>A0ABQ7G0L5</accession>
<comment type="subcellular location">
    <subcellularLocation>
        <location evidence="1 8">Membrane</location>
        <topology evidence="1 8">Multi-pass membrane protein</topology>
    </subcellularLocation>
</comment>
<keyword evidence="4 8" id="KW-0653">Protein transport</keyword>
<evidence type="ECO:0000256" key="6">
    <source>
        <dbReference type="ARBA" id="ARBA00023136"/>
    </source>
</evidence>
<reference evidence="10" key="1">
    <citation type="submission" date="2017-08" db="EMBL/GenBank/DDBJ databases">
        <authorList>
            <person name="Polle J.E."/>
            <person name="Barry K."/>
            <person name="Cushman J."/>
            <person name="Schmutz J."/>
            <person name="Tran D."/>
            <person name="Hathwaick L.T."/>
            <person name="Yim W.C."/>
            <person name="Jenkins J."/>
            <person name="Mckie-Krisberg Z.M."/>
            <person name="Prochnik S."/>
            <person name="Lindquist E."/>
            <person name="Dockter R.B."/>
            <person name="Adam C."/>
            <person name="Molina H."/>
            <person name="Bunkerborg J."/>
            <person name="Jin E."/>
            <person name="Buchheim M."/>
            <person name="Magnuson J."/>
        </authorList>
    </citation>
    <scope>NUCLEOTIDE SEQUENCE</scope>
    <source>
        <strain evidence="10">CCAP 19/18</strain>
    </source>
</reference>
<keyword evidence="3 8" id="KW-0812">Transmembrane</keyword>
<dbReference type="Pfam" id="PF04178">
    <property type="entry name" value="Got1"/>
    <property type="match status" value="1"/>
</dbReference>
<evidence type="ECO:0000313" key="10">
    <source>
        <dbReference type="EMBL" id="KAF5828145.1"/>
    </source>
</evidence>
<comment type="similarity">
    <text evidence="7 8">Belongs to the SFT2 family.</text>
</comment>
<organism evidence="10 11">
    <name type="scientific">Dunaliella salina</name>
    <name type="common">Green alga</name>
    <name type="synonym">Protococcus salinus</name>
    <dbReference type="NCBI Taxonomy" id="3046"/>
    <lineage>
        <taxon>Eukaryota</taxon>
        <taxon>Viridiplantae</taxon>
        <taxon>Chlorophyta</taxon>
        <taxon>core chlorophytes</taxon>
        <taxon>Chlorophyceae</taxon>
        <taxon>CS clade</taxon>
        <taxon>Chlamydomonadales</taxon>
        <taxon>Dunaliellaceae</taxon>
        <taxon>Dunaliella</taxon>
    </lineage>
</organism>
<feature type="transmembrane region" description="Helical" evidence="8">
    <location>
        <begin position="132"/>
        <end position="153"/>
    </location>
</feature>
<dbReference type="PANTHER" id="PTHR23137">
    <property type="entry name" value="VESICLE TRANSPORT PROTEIN-RELATED"/>
    <property type="match status" value="1"/>
</dbReference>
<gene>
    <name evidence="10" type="ORF">DUNSADRAFT_18118</name>
</gene>
<dbReference type="InterPro" id="IPR011691">
    <property type="entry name" value="Vesicle_transpt_SFT2"/>
</dbReference>
<feature type="transmembrane region" description="Helical" evidence="8">
    <location>
        <begin position="48"/>
        <end position="69"/>
    </location>
</feature>
<feature type="transmembrane region" description="Helical" evidence="8">
    <location>
        <begin position="108"/>
        <end position="126"/>
    </location>
</feature>
<sequence>MEKIKSFFQRGDNADQQPAEQPATSSASLLQSMDESTTLSWKQRATGFGICFGLGILISAISIPTLWSLSFTKFAILWALGSLLSMGSTMFLMGPLKQLKAMFASHRLLATCVYLASTILTLFLAFKFQNPGLCLIMLAVQIAALIWYCATWIPGGQTYLKGFVMRSTT</sequence>
<evidence type="ECO:0000256" key="5">
    <source>
        <dbReference type="ARBA" id="ARBA00022989"/>
    </source>
</evidence>
<evidence type="ECO:0000256" key="9">
    <source>
        <dbReference type="SAM" id="MobiDB-lite"/>
    </source>
</evidence>
<name>A0ABQ7G0L5_DUNSA</name>
<dbReference type="InterPro" id="IPR007305">
    <property type="entry name" value="Vesicle_transpt_Got1/SFT2"/>
</dbReference>
<keyword evidence="5 8" id="KW-1133">Transmembrane helix</keyword>
<proteinExistence type="inferred from homology"/>
<evidence type="ECO:0000256" key="3">
    <source>
        <dbReference type="ARBA" id="ARBA00022692"/>
    </source>
</evidence>
<evidence type="ECO:0000256" key="4">
    <source>
        <dbReference type="ARBA" id="ARBA00022927"/>
    </source>
</evidence>
<dbReference type="Proteomes" id="UP000815325">
    <property type="component" value="Unassembled WGS sequence"/>
</dbReference>
<dbReference type="PANTHER" id="PTHR23137:SF6">
    <property type="entry name" value="VESICLE TRANSPORT PROTEIN"/>
    <property type="match status" value="1"/>
</dbReference>
<feature type="transmembrane region" description="Helical" evidence="8">
    <location>
        <begin position="75"/>
        <end position="96"/>
    </location>
</feature>
<feature type="region of interest" description="Disordered" evidence="9">
    <location>
        <begin position="1"/>
        <end position="21"/>
    </location>
</feature>
<keyword evidence="6 8" id="KW-0472">Membrane</keyword>
<evidence type="ECO:0000256" key="7">
    <source>
        <dbReference type="ARBA" id="ARBA00025800"/>
    </source>
</evidence>
<evidence type="ECO:0000256" key="8">
    <source>
        <dbReference type="RuleBase" id="RU363111"/>
    </source>
</evidence>
<keyword evidence="11" id="KW-1185">Reference proteome</keyword>
<comment type="function">
    <text evidence="8">May be involved in fusion of retrograde transport vesicles derived from an endocytic compartment with the Golgi complex.</text>
</comment>
<evidence type="ECO:0000256" key="1">
    <source>
        <dbReference type="ARBA" id="ARBA00004141"/>
    </source>
</evidence>
<evidence type="ECO:0000313" key="11">
    <source>
        <dbReference type="Proteomes" id="UP000815325"/>
    </source>
</evidence>